<dbReference type="InterPro" id="IPR005162">
    <property type="entry name" value="Retrotrans_gag_dom"/>
</dbReference>
<evidence type="ECO:0000256" key="1">
    <source>
        <dbReference type="SAM" id="MobiDB-lite"/>
    </source>
</evidence>
<sequence length="228" mass="25560">MACVNAVFVASYTDTGFTTGDLEGSKELYALGGSVQKTEIKLQNWIKANWDVFADDFKIATAVLSRLKGPVVGQYTQVRLQECYTAGHWPTWDNLKVEIKKYFKPEAEHDRAHQQICSFKQGNMRTDDFITQFMAVSIQGGLGNGNAVELLEHNVSQAIVQQLYLQDMRNKNLLAAAEEVRIIRRALELDQMQFGGGFTTKNSYSQRCPGSSNQNQSHSHGFKLFGLP</sequence>
<protein>
    <recommendedName>
        <fullName evidence="2">Retrotransposon gag domain-containing protein</fullName>
    </recommendedName>
</protein>
<gene>
    <name evidence="3" type="ORF">SERLADRAFT_432472</name>
</gene>
<dbReference type="KEGG" id="sla:SERLADRAFT_432472"/>
<dbReference type="RefSeq" id="XP_007312716.1">
    <property type="nucleotide sequence ID" value="XM_007312654.1"/>
</dbReference>
<accession>F8NFF3</accession>
<evidence type="ECO:0000313" key="3">
    <source>
        <dbReference type="EMBL" id="EGO30832.1"/>
    </source>
</evidence>
<name>F8NFF3_SERL9</name>
<dbReference type="GeneID" id="18814012"/>
<dbReference type="Proteomes" id="UP000008064">
    <property type="component" value="Unassembled WGS sequence"/>
</dbReference>
<reference evidence="3" key="1">
    <citation type="submission" date="2011-04" db="EMBL/GenBank/DDBJ databases">
        <title>Evolution of plant cell wall degrading machinery underlies the functional diversity of forest fungi.</title>
        <authorList>
            <consortium name="US DOE Joint Genome Institute (JGI-PGF)"/>
            <person name="Eastwood D.C."/>
            <person name="Floudas D."/>
            <person name="Binder M."/>
            <person name="Majcherczyk A."/>
            <person name="Schneider P."/>
            <person name="Aerts A."/>
            <person name="Asiegbu F.O."/>
            <person name="Baker S.E."/>
            <person name="Barry K."/>
            <person name="Bendiksby M."/>
            <person name="Blumentritt M."/>
            <person name="Coutinho P.M."/>
            <person name="Cullen D."/>
            <person name="Cullen D."/>
            <person name="Gathman A."/>
            <person name="Goodell B."/>
            <person name="Henrissat B."/>
            <person name="Ihrmark K."/>
            <person name="Kauserud H."/>
            <person name="Kohler A."/>
            <person name="LaButti K."/>
            <person name="Lapidus A."/>
            <person name="Lavin J.L."/>
            <person name="Lee Y.-H."/>
            <person name="Lindquist E."/>
            <person name="Lilly W."/>
            <person name="Lucas S."/>
            <person name="Morin E."/>
            <person name="Murat C."/>
            <person name="Oguiza J.A."/>
            <person name="Park J."/>
            <person name="Pisabarro A.G."/>
            <person name="Riley R."/>
            <person name="Rosling A."/>
            <person name="Salamov A."/>
            <person name="Schmidt O."/>
            <person name="Schmutz J."/>
            <person name="Skrede I."/>
            <person name="Stenlid J."/>
            <person name="Wiebenga A."/>
            <person name="Xie X."/>
            <person name="Kues U."/>
            <person name="Hibbett D.S."/>
            <person name="Hoffmeister D."/>
            <person name="Hogberg N."/>
            <person name="Martin F."/>
            <person name="Grigoriev I.V."/>
            <person name="Watkinson S.C."/>
        </authorList>
    </citation>
    <scope>NUCLEOTIDE SEQUENCE</scope>
    <source>
        <strain evidence="3">S7.9</strain>
    </source>
</reference>
<feature type="compositionally biased region" description="Polar residues" evidence="1">
    <location>
        <begin position="204"/>
        <end position="219"/>
    </location>
</feature>
<organism>
    <name type="scientific">Serpula lacrymans var. lacrymans (strain S7.9)</name>
    <name type="common">Dry rot fungus</name>
    <dbReference type="NCBI Taxonomy" id="578457"/>
    <lineage>
        <taxon>Eukaryota</taxon>
        <taxon>Fungi</taxon>
        <taxon>Dikarya</taxon>
        <taxon>Basidiomycota</taxon>
        <taxon>Agaricomycotina</taxon>
        <taxon>Agaricomycetes</taxon>
        <taxon>Agaricomycetidae</taxon>
        <taxon>Boletales</taxon>
        <taxon>Coniophorineae</taxon>
        <taxon>Serpulaceae</taxon>
        <taxon>Serpula</taxon>
    </lineage>
</organism>
<proteinExistence type="predicted"/>
<dbReference type="AlphaFoldDB" id="F8NFF3"/>
<dbReference type="HOGENOM" id="CLU_1215415_0_0_1"/>
<feature type="region of interest" description="Disordered" evidence="1">
    <location>
        <begin position="204"/>
        <end position="228"/>
    </location>
</feature>
<evidence type="ECO:0000259" key="2">
    <source>
        <dbReference type="Pfam" id="PF03732"/>
    </source>
</evidence>
<feature type="domain" description="Retrotransposon gag" evidence="2">
    <location>
        <begin position="85"/>
        <end position="135"/>
    </location>
</feature>
<dbReference type="EMBL" id="GL945428">
    <property type="protein sequence ID" value="EGO30832.1"/>
    <property type="molecule type" value="Genomic_DNA"/>
</dbReference>
<dbReference type="Pfam" id="PF03732">
    <property type="entry name" value="Retrotrans_gag"/>
    <property type="match status" value="1"/>
</dbReference>